<evidence type="ECO:0000256" key="3">
    <source>
        <dbReference type="ARBA" id="ARBA00022573"/>
    </source>
</evidence>
<dbReference type="InterPro" id="IPR035996">
    <property type="entry name" value="4pyrrol_Methylase_sf"/>
</dbReference>
<dbReference type="GO" id="GO:0019354">
    <property type="term" value="P:siroheme biosynthetic process"/>
    <property type="evidence" value="ECO:0007669"/>
    <property type="project" value="InterPro"/>
</dbReference>
<evidence type="ECO:0000259" key="11">
    <source>
        <dbReference type="Pfam" id="PF00590"/>
    </source>
</evidence>
<evidence type="ECO:0000256" key="5">
    <source>
        <dbReference type="ARBA" id="ARBA00022679"/>
    </source>
</evidence>
<comment type="caution">
    <text evidence="12">The sequence shown here is derived from an EMBL/GenBank/DDBJ whole genome shotgun (WGS) entry which is preliminary data.</text>
</comment>
<dbReference type="Proteomes" id="UP000778970">
    <property type="component" value="Unassembled WGS sequence"/>
</dbReference>
<reference evidence="12" key="1">
    <citation type="submission" date="2017-08" db="EMBL/GenBank/DDBJ databases">
        <authorList>
            <person name="Imhoff J.F."/>
            <person name="Rahn T."/>
            <person name="Kuenzel S."/>
            <person name="Neulinger S.C."/>
        </authorList>
    </citation>
    <scope>NUCLEOTIDE SEQUENCE</scope>
    <source>
        <strain evidence="12">DSM 9154</strain>
    </source>
</reference>
<dbReference type="NCBIfam" id="NF004790">
    <property type="entry name" value="PRK06136.1"/>
    <property type="match status" value="1"/>
</dbReference>
<dbReference type="FunFam" id="3.40.1010.10:FF:000001">
    <property type="entry name" value="Siroheme synthase"/>
    <property type="match status" value="1"/>
</dbReference>
<dbReference type="InterPro" id="IPR050161">
    <property type="entry name" value="Siro_Cobalamin_biosynth"/>
</dbReference>
<sequence>MHGLPIDLPQMQPGWVWLVGSGPGDAALMTLAGYGALQQADHVIYDALVDQRILDMAGAHTVLEYAGKRGGRPSAKQVDISYRLVQLARENKRVLRLKGGDPFVFGRGGEEALSLVQAGIQFRIVPGISAGIGGLAYAGIPVTHRETNSAVTFVTGHGTTGEVPDGIDWHALAKSSPVIVAYMAMKHLHQITTRLLEGGRRPDEPVAVICQASTSSQQVLETTVARAHADVQESGLQPPAVVVFGEVVRLRAGLDWLGAMAGRVLEGDPLGTRSKWETG</sequence>
<dbReference type="Pfam" id="PF00590">
    <property type="entry name" value="TP_methylase"/>
    <property type="match status" value="1"/>
</dbReference>
<dbReference type="CDD" id="cd11642">
    <property type="entry name" value="SUMT"/>
    <property type="match status" value="1"/>
</dbReference>
<comment type="pathway">
    <text evidence="8">Porphyrin-containing compound metabolism; siroheme biosynthesis; precorrin-2 from uroporphyrinogen III: step 1/1.</text>
</comment>
<dbReference type="InterPro" id="IPR000878">
    <property type="entry name" value="4pyrrol_Mease"/>
</dbReference>
<feature type="domain" description="Tetrapyrrole methylase" evidence="11">
    <location>
        <begin position="16"/>
        <end position="226"/>
    </location>
</feature>
<evidence type="ECO:0000256" key="9">
    <source>
        <dbReference type="ARBA" id="ARBA00060548"/>
    </source>
</evidence>
<keyword evidence="13" id="KW-1185">Reference proteome</keyword>
<dbReference type="GO" id="GO:0004851">
    <property type="term" value="F:uroporphyrin-III C-methyltransferase activity"/>
    <property type="evidence" value="ECO:0007669"/>
    <property type="project" value="UniProtKB-EC"/>
</dbReference>
<accession>A0A934QIG8</accession>
<dbReference type="InterPro" id="IPR003043">
    <property type="entry name" value="Uropor_MeTrfase_CS"/>
</dbReference>
<keyword evidence="7" id="KW-0627">Porphyrin biosynthesis</keyword>
<dbReference type="InterPro" id="IPR006366">
    <property type="entry name" value="CobA/CysG_C"/>
</dbReference>
<name>A0A934QIG8_9PROT</name>
<dbReference type="Gene3D" id="3.30.950.10">
    <property type="entry name" value="Methyltransferase, Cobalt-precorrin-4 Transmethylase, Domain 2"/>
    <property type="match status" value="1"/>
</dbReference>
<dbReference type="SUPFAM" id="SSF53790">
    <property type="entry name" value="Tetrapyrrole methylase"/>
    <property type="match status" value="1"/>
</dbReference>
<evidence type="ECO:0000313" key="12">
    <source>
        <dbReference type="EMBL" id="MBK1697596.1"/>
    </source>
</evidence>
<protein>
    <recommendedName>
        <fullName evidence="2">uroporphyrinogen-III C-methyltransferase</fullName>
        <ecNumber evidence="2">2.1.1.107</ecNumber>
    </recommendedName>
</protein>
<dbReference type="PANTHER" id="PTHR45790">
    <property type="entry name" value="SIROHEME SYNTHASE-RELATED"/>
    <property type="match status" value="1"/>
</dbReference>
<dbReference type="EMBL" id="NRRE01000026">
    <property type="protein sequence ID" value="MBK1697596.1"/>
    <property type="molecule type" value="Genomic_DNA"/>
</dbReference>
<keyword evidence="4 10" id="KW-0489">Methyltransferase</keyword>
<keyword evidence="3" id="KW-0169">Cobalamin biosynthesis</keyword>
<dbReference type="InterPro" id="IPR014776">
    <property type="entry name" value="4pyrrole_Mease_sub2"/>
</dbReference>
<comment type="similarity">
    <text evidence="1 10">Belongs to the precorrin methyltransferase family.</text>
</comment>
<dbReference type="FunFam" id="3.30.950.10:FF:000001">
    <property type="entry name" value="Siroheme synthase"/>
    <property type="match status" value="1"/>
</dbReference>
<evidence type="ECO:0000256" key="2">
    <source>
        <dbReference type="ARBA" id="ARBA00012162"/>
    </source>
</evidence>
<dbReference type="AlphaFoldDB" id="A0A934QIG8"/>
<dbReference type="GO" id="GO:0032259">
    <property type="term" value="P:methylation"/>
    <property type="evidence" value="ECO:0007669"/>
    <property type="project" value="UniProtKB-KW"/>
</dbReference>
<dbReference type="InterPro" id="IPR014777">
    <property type="entry name" value="4pyrrole_Mease_sub1"/>
</dbReference>
<proteinExistence type="inferred from homology"/>
<dbReference type="GO" id="GO:0009236">
    <property type="term" value="P:cobalamin biosynthetic process"/>
    <property type="evidence" value="ECO:0007669"/>
    <property type="project" value="UniProtKB-KW"/>
</dbReference>
<gene>
    <name evidence="12" type="primary">cobA</name>
    <name evidence="12" type="ORF">CKO21_10100</name>
</gene>
<evidence type="ECO:0000256" key="1">
    <source>
        <dbReference type="ARBA" id="ARBA00005879"/>
    </source>
</evidence>
<dbReference type="EC" id="2.1.1.107" evidence="2"/>
<dbReference type="PANTHER" id="PTHR45790:SF3">
    <property type="entry name" value="S-ADENOSYL-L-METHIONINE-DEPENDENT UROPORPHYRINOGEN III METHYLTRANSFERASE, CHLOROPLASTIC"/>
    <property type="match status" value="1"/>
</dbReference>
<evidence type="ECO:0000256" key="7">
    <source>
        <dbReference type="ARBA" id="ARBA00023244"/>
    </source>
</evidence>
<dbReference type="RefSeq" id="WP_027289157.1">
    <property type="nucleotide sequence ID" value="NZ_NRRE01000026.1"/>
</dbReference>
<keyword evidence="6" id="KW-0949">S-adenosyl-L-methionine</keyword>
<evidence type="ECO:0000313" key="13">
    <source>
        <dbReference type="Proteomes" id="UP000778970"/>
    </source>
</evidence>
<keyword evidence="5 10" id="KW-0808">Transferase</keyword>
<comment type="pathway">
    <text evidence="9">Cofactor biosynthesis; adenosylcobalamin biosynthesis; precorrin-2 from uroporphyrinogen III: step 1/1.</text>
</comment>
<organism evidence="12 13">
    <name type="scientific">Rhodovibrio salinarum</name>
    <dbReference type="NCBI Taxonomy" id="1087"/>
    <lineage>
        <taxon>Bacteria</taxon>
        <taxon>Pseudomonadati</taxon>
        <taxon>Pseudomonadota</taxon>
        <taxon>Alphaproteobacteria</taxon>
        <taxon>Rhodospirillales</taxon>
        <taxon>Rhodovibrionaceae</taxon>
        <taxon>Rhodovibrio</taxon>
    </lineage>
</organism>
<evidence type="ECO:0000256" key="4">
    <source>
        <dbReference type="ARBA" id="ARBA00022603"/>
    </source>
</evidence>
<evidence type="ECO:0000256" key="8">
    <source>
        <dbReference type="ARBA" id="ARBA00025705"/>
    </source>
</evidence>
<evidence type="ECO:0000256" key="6">
    <source>
        <dbReference type="ARBA" id="ARBA00022691"/>
    </source>
</evidence>
<dbReference type="Gene3D" id="3.40.1010.10">
    <property type="entry name" value="Cobalt-precorrin-4 Transmethylase, Domain 1"/>
    <property type="match status" value="1"/>
</dbReference>
<dbReference type="NCBIfam" id="TIGR01469">
    <property type="entry name" value="cobA_cysG_Cterm"/>
    <property type="match status" value="1"/>
</dbReference>
<evidence type="ECO:0000256" key="10">
    <source>
        <dbReference type="RuleBase" id="RU003960"/>
    </source>
</evidence>
<dbReference type="PROSITE" id="PS00840">
    <property type="entry name" value="SUMT_2"/>
    <property type="match status" value="1"/>
</dbReference>
<reference evidence="12" key="2">
    <citation type="journal article" date="2020" name="Microorganisms">
        <title>Osmotic Adaptation and Compatible Solute Biosynthesis of Phototrophic Bacteria as Revealed from Genome Analyses.</title>
        <authorList>
            <person name="Imhoff J.F."/>
            <person name="Rahn T."/>
            <person name="Kunzel S."/>
            <person name="Keller A."/>
            <person name="Neulinger S.C."/>
        </authorList>
    </citation>
    <scope>NUCLEOTIDE SEQUENCE</scope>
    <source>
        <strain evidence="12">DSM 9154</strain>
    </source>
</reference>